<gene>
    <name evidence="2" type="ORF">SAMN05192529_101449</name>
</gene>
<protein>
    <recommendedName>
        <fullName evidence="1">DUF6922 domain-containing protein</fullName>
    </recommendedName>
</protein>
<evidence type="ECO:0000259" key="1">
    <source>
        <dbReference type="Pfam" id="PF21956"/>
    </source>
</evidence>
<dbReference type="Proteomes" id="UP000199041">
    <property type="component" value="Unassembled WGS sequence"/>
</dbReference>
<evidence type="ECO:0000313" key="2">
    <source>
        <dbReference type="EMBL" id="SDZ78213.1"/>
    </source>
</evidence>
<feature type="domain" description="DUF6922" evidence="1">
    <location>
        <begin position="10"/>
        <end position="30"/>
    </location>
</feature>
<accession>A0A1H3VTS3</accession>
<name>A0A1H3VTS3_9BACT</name>
<dbReference type="STRING" id="551991.SAMN05192529_101449"/>
<organism evidence="2 3">
    <name type="scientific">Arachidicoccus rhizosphaerae</name>
    <dbReference type="NCBI Taxonomy" id="551991"/>
    <lineage>
        <taxon>Bacteria</taxon>
        <taxon>Pseudomonadati</taxon>
        <taxon>Bacteroidota</taxon>
        <taxon>Chitinophagia</taxon>
        <taxon>Chitinophagales</taxon>
        <taxon>Chitinophagaceae</taxon>
        <taxon>Arachidicoccus</taxon>
    </lineage>
</organism>
<reference evidence="2 3" key="1">
    <citation type="submission" date="2016-10" db="EMBL/GenBank/DDBJ databases">
        <authorList>
            <person name="de Groot N.N."/>
        </authorList>
    </citation>
    <scope>NUCLEOTIDE SEQUENCE [LARGE SCALE GENOMIC DNA]</scope>
    <source>
        <strain evidence="2 3">Vu-144</strain>
    </source>
</reference>
<evidence type="ECO:0000313" key="3">
    <source>
        <dbReference type="Proteomes" id="UP000199041"/>
    </source>
</evidence>
<dbReference type="AlphaFoldDB" id="A0A1H3VTS3"/>
<sequence>MRKIPDISKFRRVLFWDTKIESIDWQRQKKPLFKEYLKVGIFLRKKRRCIFMDGA</sequence>
<dbReference type="Pfam" id="PF21956">
    <property type="entry name" value="DUF6922"/>
    <property type="match status" value="1"/>
</dbReference>
<keyword evidence="3" id="KW-1185">Reference proteome</keyword>
<proteinExistence type="predicted"/>
<dbReference type="InterPro" id="IPR053830">
    <property type="entry name" value="DUF6922"/>
</dbReference>
<dbReference type="EMBL" id="FNQY01000001">
    <property type="protein sequence ID" value="SDZ78213.1"/>
    <property type="molecule type" value="Genomic_DNA"/>
</dbReference>